<dbReference type="EMBL" id="FNDE01000002">
    <property type="protein sequence ID" value="SDG74822.1"/>
    <property type="molecule type" value="Genomic_DNA"/>
</dbReference>
<name>A0A1G7WSC4_ANETH</name>
<keyword evidence="3" id="KW-0251">Elongation factor</keyword>
<dbReference type="AlphaFoldDB" id="A0A1G7WSC4"/>
<accession>A0A1G7WSC4</accession>
<dbReference type="GO" id="GO:0003677">
    <property type="term" value="F:DNA binding"/>
    <property type="evidence" value="ECO:0007669"/>
    <property type="project" value="InterPro"/>
</dbReference>
<dbReference type="OrthoDB" id="2898253at2"/>
<protein>
    <submittedName>
        <fullName evidence="2">GreA/GreB family elongation factor</fullName>
    </submittedName>
    <submittedName>
        <fullName evidence="3">Transcription elongation factor GreA</fullName>
    </submittedName>
</protein>
<dbReference type="InterPro" id="IPR036953">
    <property type="entry name" value="GreA/GreB_C_sf"/>
</dbReference>
<evidence type="ECO:0000259" key="1">
    <source>
        <dbReference type="Pfam" id="PF01272"/>
    </source>
</evidence>
<feature type="domain" description="Transcription elongation factor GreA/GreB C-terminal" evidence="1">
    <location>
        <begin position="68"/>
        <end position="140"/>
    </location>
</feature>
<gene>
    <name evidence="2" type="ORF">K3F53_04055</name>
    <name evidence="3" type="ORF">SAMN04489735_1002100</name>
</gene>
<sequence length="144" mass="16753">MNHSYHPLQKRLVEQLAFIDEHRYTFLDTYFPSNLLERSKVDKFFDQYVQEVESFLSTFNAGPTSIMSRVFIGSKVLLFYEQGQETDSFTLCFPEKANPDSGYISFLSPVGWQLILRSTNEAFTLNTPNGKTDVVIQKIEFNDW</sequence>
<evidence type="ECO:0000313" key="4">
    <source>
        <dbReference type="Proteomes" id="UP000198956"/>
    </source>
</evidence>
<evidence type="ECO:0000313" key="3">
    <source>
        <dbReference type="EMBL" id="SDG74822.1"/>
    </source>
</evidence>
<dbReference type="RefSeq" id="WP_057899713.1">
    <property type="nucleotide sequence ID" value="NZ_CP080764.1"/>
</dbReference>
<dbReference type="GO" id="GO:0003746">
    <property type="term" value="F:translation elongation factor activity"/>
    <property type="evidence" value="ECO:0007669"/>
    <property type="project" value="UniProtKB-KW"/>
</dbReference>
<dbReference type="Pfam" id="PF01272">
    <property type="entry name" value="GreA_GreB"/>
    <property type="match status" value="1"/>
</dbReference>
<dbReference type="InterPro" id="IPR001437">
    <property type="entry name" value="Tscrpt_elong_fac_GreA/B_C"/>
</dbReference>
<dbReference type="SUPFAM" id="SSF54534">
    <property type="entry name" value="FKBP-like"/>
    <property type="match status" value="1"/>
</dbReference>
<evidence type="ECO:0000313" key="5">
    <source>
        <dbReference type="Proteomes" id="UP000826616"/>
    </source>
</evidence>
<reference evidence="2 5" key="2">
    <citation type="submission" date="2021-08" db="EMBL/GenBank/DDBJ databases">
        <title>Complete genome sequence of the strain Aneurinibacillus thermoaerophilus CCM 8960.</title>
        <authorList>
            <person name="Musilova J."/>
            <person name="Kourilova X."/>
            <person name="Pernicova I."/>
            <person name="Bezdicek M."/>
            <person name="Lengerova M."/>
            <person name="Obruca S."/>
            <person name="Sedlar K."/>
        </authorList>
    </citation>
    <scope>NUCLEOTIDE SEQUENCE [LARGE SCALE GENOMIC DNA]</scope>
    <source>
        <strain evidence="2 5">CCM 8960</strain>
    </source>
</reference>
<keyword evidence="3" id="KW-0648">Protein biosynthesis</keyword>
<reference evidence="3 4" key="1">
    <citation type="submission" date="2016-10" db="EMBL/GenBank/DDBJ databases">
        <authorList>
            <person name="de Groot N.N."/>
        </authorList>
    </citation>
    <scope>NUCLEOTIDE SEQUENCE [LARGE SCALE GENOMIC DNA]</scope>
    <source>
        <strain evidence="3 4">L 420-91</strain>
    </source>
</reference>
<dbReference type="GO" id="GO:0032784">
    <property type="term" value="P:regulation of DNA-templated transcription elongation"/>
    <property type="evidence" value="ECO:0007669"/>
    <property type="project" value="InterPro"/>
</dbReference>
<evidence type="ECO:0000313" key="2">
    <source>
        <dbReference type="EMBL" id="QYY43432.1"/>
    </source>
</evidence>
<dbReference type="EMBL" id="CP080764">
    <property type="protein sequence ID" value="QYY43432.1"/>
    <property type="molecule type" value="Genomic_DNA"/>
</dbReference>
<dbReference type="Proteomes" id="UP000826616">
    <property type="component" value="Chromosome"/>
</dbReference>
<proteinExistence type="predicted"/>
<dbReference type="GeneID" id="97140532"/>
<keyword evidence="5" id="KW-1185">Reference proteome</keyword>
<dbReference type="Gene3D" id="3.10.50.30">
    <property type="entry name" value="Transcription elongation factor, GreA/GreB, C-terminal domain"/>
    <property type="match status" value="1"/>
</dbReference>
<organism evidence="3 4">
    <name type="scientific">Aneurinibacillus thermoaerophilus</name>
    <dbReference type="NCBI Taxonomy" id="143495"/>
    <lineage>
        <taxon>Bacteria</taxon>
        <taxon>Bacillati</taxon>
        <taxon>Bacillota</taxon>
        <taxon>Bacilli</taxon>
        <taxon>Bacillales</taxon>
        <taxon>Paenibacillaceae</taxon>
        <taxon>Aneurinibacillus group</taxon>
        <taxon>Aneurinibacillus</taxon>
    </lineage>
</organism>
<dbReference type="Proteomes" id="UP000198956">
    <property type="component" value="Unassembled WGS sequence"/>
</dbReference>